<dbReference type="AlphaFoldDB" id="A0A6J1SJU0"/>
<evidence type="ECO:0000313" key="3">
    <source>
        <dbReference type="RefSeq" id="XP_026278806.1"/>
    </source>
</evidence>
<dbReference type="GeneID" id="113206781"/>
<keyword evidence="2" id="KW-1185">Reference proteome</keyword>
<dbReference type="OrthoDB" id="7716214at2759"/>
<feature type="region of interest" description="Disordered" evidence="1">
    <location>
        <begin position="280"/>
        <end position="305"/>
    </location>
</feature>
<evidence type="ECO:0000256" key="1">
    <source>
        <dbReference type="SAM" id="MobiDB-lite"/>
    </source>
</evidence>
<gene>
    <name evidence="3" type="primary">LOC113206781</name>
</gene>
<reference evidence="3" key="1">
    <citation type="submission" date="2025-08" db="UniProtKB">
        <authorList>
            <consortium name="RefSeq"/>
        </authorList>
    </citation>
    <scope>IDENTIFICATION</scope>
    <source>
        <tissue evidence="3">Whole organism</tissue>
    </source>
</reference>
<feature type="compositionally biased region" description="Basic and acidic residues" evidence="1">
    <location>
        <begin position="291"/>
        <end position="305"/>
    </location>
</feature>
<evidence type="ECO:0000313" key="2">
    <source>
        <dbReference type="Proteomes" id="UP000504606"/>
    </source>
</evidence>
<dbReference type="Proteomes" id="UP000504606">
    <property type="component" value="Unplaced"/>
</dbReference>
<feature type="region of interest" description="Disordered" evidence="1">
    <location>
        <begin position="54"/>
        <end position="74"/>
    </location>
</feature>
<accession>A0A6J1SJU0</accession>
<dbReference type="RefSeq" id="XP_026278806.1">
    <property type="nucleotide sequence ID" value="XM_026423021.2"/>
</dbReference>
<organism evidence="2 3">
    <name type="scientific">Frankliniella occidentalis</name>
    <name type="common">Western flower thrips</name>
    <name type="synonym">Euthrips occidentalis</name>
    <dbReference type="NCBI Taxonomy" id="133901"/>
    <lineage>
        <taxon>Eukaryota</taxon>
        <taxon>Metazoa</taxon>
        <taxon>Ecdysozoa</taxon>
        <taxon>Arthropoda</taxon>
        <taxon>Hexapoda</taxon>
        <taxon>Insecta</taxon>
        <taxon>Pterygota</taxon>
        <taxon>Neoptera</taxon>
        <taxon>Paraneoptera</taxon>
        <taxon>Thysanoptera</taxon>
        <taxon>Terebrantia</taxon>
        <taxon>Thripoidea</taxon>
        <taxon>Thripidae</taxon>
        <taxon>Frankliniella</taxon>
    </lineage>
</organism>
<name>A0A6J1SJU0_FRAOC</name>
<sequence length="305" mass="33714">MQDVLLNADSVSIVTKKKSRMVRIGACTRRRGKGGRGRSVHTLSSHASYRLTPVTHKRQARRPPHTAAQSLPGPARCRMATTPWVSRMAPLLTALVLCASAARRITDGTHLELRPRYIRPCADDRNNAVRSVQVSFEMRGRTTVVFNVNGSVARSVDRWSKGTAAFEKCDQAGSSATCTTYKEIESNDICGYMLNPAMPWARVVDSVHPKLSCPITEGTYTLSNGTLSMDLINSLSSALALRLEGYIWRARTRSVDSHGDTHLCIDSAGEFFRVRNRPKKAAGDNTKGARRPFENVHADYNENAR</sequence>
<dbReference type="KEGG" id="foc:113206781"/>
<proteinExistence type="predicted"/>
<protein>
    <submittedName>
        <fullName evidence="3">Uncharacterized protein LOC113206781 isoform X1</fullName>
    </submittedName>
</protein>
<feature type="compositionally biased region" description="Basic residues" evidence="1">
    <location>
        <begin position="55"/>
        <end position="64"/>
    </location>
</feature>